<accession>A0ABV4S844</accession>
<evidence type="ECO:0000313" key="3">
    <source>
        <dbReference type="Proteomes" id="UP001571581"/>
    </source>
</evidence>
<feature type="transmembrane region" description="Helical" evidence="1">
    <location>
        <begin position="83"/>
        <end position="101"/>
    </location>
</feature>
<keyword evidence="1" id="KW-1133">Transmembrane helix</keyword>
<feature type="transmembrane region" description="Helical" evidence="1">
    <location>
        <begin position="43"/>
        <end position="63"/>
    </location>
</feature>
<dbReference type="Proteomes" id="UP001571581">
    <property type="component" value="Unassembled WGS sequence"/>
</dbReference>
<proteinExistence type="predicted"/>
<comment type="caution">
    <text evidence="2">The sequence shown here is derived from an EMBL/GenBank/DDBJ whole genome shotgun (WGS) entry which is preliminary data.</text>
</comment>
<protein>
    <recommendedName>
        <fullName evidence="4">DUF4231 domain-containing protein</fullName>
    </recommendedName>
</protein>
<keyword evidence="3" id="KW-1185">Reference proteome</keyword>
<keyword evidence="1" id="KW-0812">Transmembrane</keyword>
<keyword evidence="1" id="KW-0472">Membrane</keyword>
<evidence type="ECO:0000256" key="1">
    <source>
        <dbReference type="SAM" id="Phobius"/>
    </source>
</evidence>
<sequence length="126" mass="15368">MNNEKEYDVRKNKIKKSLKKEISYLRLKKDDLKFILEKKRLKISIFFMVSLFSTSLFPIIDIIKGPNYLSEIIINNQKFIEYWFYLFLILLIIKAIYQIYINIFDISEEERVELNDILLEIYDEIK</sequence>
<evidence type="ECO:0000313" key="2">
    <source>
        <dbReference type="EMBL" id="MFA3799128.1"/>
    </source>
</evidence>
<dbReference type="EMBL" id="JBGORW010000003">
    <property type="protein sequence ID" value="MFA3799128.1"/>
    <property type="molecule type" value="Genomic_DNA"/>
</dbReference>
<organism evidence="2 3">
    <name type="scientific">Leptotrichia hongkongensis</name>
    <dbReference type="NCBI Taxonomy" id="554406"/>
    <lineage>
        <taxon>Bacteria</taxon>
        <taxon>Fusobacteriati</taxon>
        <taxon>Fusobacteriota</taxon>
        <taxon>Fusobacteriia</taxon>
        <taxon>Fusobacteriales</taxon>
        <taxon>Leptotrichiaceae</taxon>
        <taxon>Leptotrichia</taxon>
    </lineage>
</organism>
<gene>
    <name evidence="2" type="ORF">ACEG17_02885</name>
</gene>
<evidence type="ECO:0008006" key="4">
    <source>
        <dbReference type="Google" id="ProtNLM"/>
    </source>
</evidence>
<reference evidence="2 3" key="1">
    <citation type="submission" date="2024-07" db="EMBL/GenBank/DDBJ databases">
        <authorList>
            <person name="Li X.-J."/>
            <person name="Wang X."/>
        </authorList>
    </citation>
    <scope>NUCLEOTIDE SEQUENCE [LARGE SCALE GENOMIC DNA]</scope>
    <source>
        <strain evidence="2 3">DSM 23441</strain>
    </source>
</reference>
<name>A0ABV4S844_9FUSO</name>
<dbReference type="RefSeq" id="WP_372582472.1">
    <property type="nucleotide sequence ID" value="NZ_JBGORW010000003.1"/>
</dbReference>